<evidence type="ECO:0000313" key="1">
    <source>
        <dbReference type="EMBL" id="OMD35020.1"/>
    </source>
</evidence>
<gene>
    <name evidence="1" type="ORF">BSK56_33325</name>
</gene>
<reference evidence="1 2" key="1">
    <citation type="submission" date="2016-10" db="EMBL/GenBank/DDBJ databases">
        <title>Paenibacillus species isolates.</title>
        <authorList>
            <person name="Beno S.M."/>
        </authorList>
    </citation>
    <scope>NUCLEOTIDE SEQUENCE [LARGE SCALE GENOMIC DNA]</scope>
    <source>
        <strain evidence="1 2">FSL H7-0744</strain>
    </source>
</reference>
<keyword evidence="2" id="KW-1185">Reference proteome</keyword>
<dbReference type="RefSeq" id="WP_076114634.1">
    <property type="nucleotide sequence ID" value="NZ_MPTB01000103.1"/>
</dbReference>
<comment type="caution">
    <text evidence="1">The sequence shown here is derived from an EMBL/GenBank/DDBJ whole genome shotgun (WGS) entry which is preliminary data.</text>
</comment>
<accession>A0ABX3GUL4</accession>
<dbReference type="EMBL" id="MPTB01000103">
    <property type="protein sequence ID" value="OMD35020.1"/>
    <property type="molecule type" value="Genomic_DNA"/>
</dbReference>
<name>A0ABX3GUL4_PAEBO</name>
<evidence type="ECO:0000313" key="2">
    <source>
        <dbReference type="Proteomes" id="UP000187412"/>
    </source>
</evidence>
<dbReference type="Proteomes" id="UP000187412">
    <property type="component" value="Unassembled WGS sequence"/>
</dbReference>
<organism evidence="1 2">
    <name type="scientific">Paenibacillus borealis</name>
    <dbReference type="NCBI Taxonomy" id="160799"/>
    <lineage>
        <taxon>Bacteria</taxon>
        <taxon>Bacillati</taxon>
        <taxon>Bacillota</taxon>
        <taxon>Bacilli</taxon>
        <taxon>Bacillales</taxon>
        <taxon>Paenibacillaceae</taxon>
        <taxon>Paenibacillus</taxon>
    </lineage>
</organism>
<protein>
    <submittedName>
        <fullName evidence="1">Uncharacterized protein</fullName>
    </submittedName>
</protein>
<sequence length="170" mass="19634">MLEKIKELIRNNIDEIHLTGVVHIEENGIAEFISNTNFLFLEFSDQFIQFEAIDGYGKLHITIVDSLRYETDIEDVIPSRTKVGDVIFTNPLAENHVDSIVFFNLENMENALICDVLHIKLINGQDLFIDPQFTGINIGGLEQKQFWEENFVERVLPRVGVYPEETYIKC</sequence>
<proteinExistence type="predicted"/>